<sequence>MSDTNVSALSALSTVQEVSANNIANVNTDGFKASSVVLESGPGDQGVEVAAIRESSTPGSMIDGVETSNTDIGREMVGMIATGRAFEANTTFIRASEEMTGHLLNMIV</sequence>
<dbReference type="Pfam" id="PF00460">
    <property type="entry name" value="Flg_bb_rod"/>
    <property type="match status" value="1"/>
</dbReference>
<evidence type="ECO:0000259" key="4">
    <source>
        <dbReference type="Pfam" id="PF00460"/>
    </source>
</evidence>
<feature type="domain" description="Flagellar basal-body/hook protein C-terminal" evidence="5">
    <location>
        <begin position="65"/>
        <end position="106"/>
    </location>
</feature>
<dbReference type="EMBL" id="SOBK01000005">
    <property type="protein sequence ID" value="TDT88777.1"/>
    <property type="molecule type" value="Genomic_DNA"/>
</dbReference>
<evidence type="ECO:0000313" key="9">
    <source>
        <dbReference type="Proteomes" id="UP000295506"/>
    </source>
</evidence>
<dbReference type="AlphaFoldDB" id="A0A126QQB7"/>
<dbReference type="Pfam" id="PF06429">
    <property type="entry name" value="Flg_bbr_C"/>
    <property type="match status" value="1"/>
</dbReference>
<protein>
    <submittedName>
        <fullName evidence="6">Flagellar basal body rod protein</fullName>
    </submittedName>
    <submittedName>
        <fullName evidence="7">Flagellar basal-body rod protein FlgC</fullName>
    </submittedName>
</protein>
<organism evidence="7 9">
    <name type="scientific">Pseudodesulfovibrio indicus</name>
    <dbReference type="NCBI Taxonomy" id="1716143"/>
    <lineage>
        <taxon>Bacteria</taxon>
        <taxon>Pseudomonadati</taxon>
        <taxon>Thermodesulfobacteriota</taxon>
        <taxon>Desulfovibrionia</taxon>
        <taxon>Desulfovibrionales</taxon>
        <taxon>Desulfovibrionaceae</taxon>
    </lineage>
</organism>
<proteinExistence type="inferred from homology"/>
<evidence type="ECO:0000256" key="2">
    <source>
        <dbReference type="ARBA" id="ARBA00009677"/>
    </source>
</evidence>
<dbReference type="KEGG" id="dej:AWY79_14160"/>
<dbReference type="GO" id="GO:0009425">
    <property type="term" value="C:bacterial-type flagellum basal body"/>
    <property type="evidence" value="ECO:0007669"/>
    <property type="project" value="UniProtKB-SubCell"/>
</dbReference>
<dbReference type="OrthoDB" id="7357187at2"/>
<keyword evidence="3" id="KW-0975">Bacterial flagellum</keyword>
<name>A0A126QQB7_9BACT</name>
<dbReference type="PANTHER" id="PTHR30435:SF19">
    <property type="entry name" value="FLAGELLAR BASAL-BODY ROD PROTEIN FLGG"/>
    <property type="match status" value="1"/>
</dbReference>
<dbReference type="PANTHER" id="PTHR30435">
    <property type="entry name" value="FLAGELLAR PROTEIN"/>
    <property type="match status" value="1"/>
</dbReference>
<dbReference type="Proteomes" id="UP000055611">
    <property type="component" value="Chromosome"/>
</dbReference>
<evidence type="ECO:0000259" key="5">
    <source>
        <dbReference type="Pfam" id="PF06429"/>
    </source>
</evidence>
<keyword evidence="8" id="KW-1185">Reference proteome</keyword>
<keyword evidence="7" id="KW-0282">Flagellum</keyword>
<evidence type="ECO:0000313" key="6">
    <source>
        <dbReference type="EMBL" id="AMK12171.1"/>
    </source>
</evidence>
<dbReference type="EMBL" id="CP014206">
    <property type="protein sequence ID" value="AMK12171.1"/>
    <property type="molecule type" value="Genomic_DNA"/>
</dbReference>
<accession>A0A126QQB7</accession>
<dbReference type="RefSeq" id="WP_066805293.1">
    <property type="nucleotide sequence ID" value="NZ_CP014206.1"/>
</dbReference>
<evidence type="ECO:0000256" key="3">
    <source>
        <dbReference type="ARBA" id="ARBA00023143"/>
    </source>
</evidence>
<evidence type="ECO:0000256" key="1">
    <source>
        <dbReference type="ARBA" id="ARBA00004117"/>
    </source>
</evidence>
<comment type="similarity">
    <text evidence="2">Belongs to the flagella basal body rod proteins family.</text>
</comment>
<dbReference type="InterPro" id="IPR001444">
    <property type="entry name" value="Flag_bb_rod_N"/>
</dbReference>
<dbReference type="Proteomes" id="UP000295506">
    <property type="component" value="Unassembled WGS sequence"/>
</dbReference>
<evidence type="ECO:0000313" key="7">
    <source>
        <dbReference type="EMBL" id="TDT88777.1"/>
    </source>
</evidence>
<dbReference type="InterPro" id="IPR019776">
    <property type="entry name" value="Flagellar_basal_body_rod_CS"/>
</dbReference>
<reference evidence="7 9" key="2">
    <citation type="submission" date="2019-03" db="EMBL/GenBank/DDBJ databases">
        <title>Genomic Encyclopedia of Type Strains, Phase IV (KMG-IV): sequencing the most valuable type-strain genomes for metagenomic binning, comparative biology and taxonomic classification.</title>
        <authorList>
            <person name="Goeker M."/>
        </authorList>
    </citation>
    <scope>NUCLEOTIDE SEQUENCE [LARGE SCALE GENOMIC DNA]</scope>
    <source>
        <strain evidence="7 9">DSM 101483</strain>
    </source>
</reference>
<gene>
    <name evidence="6" type="ORF">AWY79_14160</name>
    <name evidence="7" type="ORF">EDC59_105181</name>
</gene>
<dbReference type="InterPro" id="IPR010930">
    <property type="entry name" value="Flg_bb/hook_C_dom"/>
</dbReference>
<feature type="domain" description="Flagellar basal body rod protein N-terminal" evidence="4">
    <location>
        <begin position="4"/>
        <end position="32"/>
    </location>
</feature>
<dbReference type="GO" id="GO:0071978">
    <property type="term" value="P:bacterial-type flagellum-dependent swarming motility"/>
    <property type="evidence" value="ECO:0007669"/>
    <property type="project" value="TreeGrafter"/>
</dbReference>
<dbReference type="PROSITE" id="PS00588">
    <property type="entry name" value="FLAGELLA_BB_ROD"/>
    <property type="match status" value="1"/>
</dbReference>
<keyword evidence="7" id="KW-0969">Cilium</keyword>
<comment type="subcellular location">
    <subcellularLocation>
        <location evidence="1">Bacterial flagellum basal body</location>
    </subcellularLocation>
</comment>
<keyword evidence="7" id="KW-0966">Cell projection</keyword>
<evidence type="ECO:0000313" key="8">
    <source>
        <dbReference type="Proteomes" id="UP000055611"/>
    </source>
</evidence>
<reference evidence="6 8" key="1">
    <citation type="journal article" date="2016" name="Front. Microbiol.">
        <title>Genome Sequence of the Piezophilic, Mesophilic Sulfate-Reducing Bacterium Desulfovibrio indicus J2T.</title>
        <authorList>
            <person name="Cao J."/>
            <person name="Maignien L."/>
            <person name="Shao Z."/>
            <person name="Alain K."/>
            <person name="Jebbar M."/>
        </authorList>
    </citation>
    <scope>NUCLEOTIDE SEQUENCE [LARGE SCALE GENOMIC DNA]</scope>
    <source>
        <strain evidence="6 8">J2</strain>
    </source>
</reference>